<organism evidence="6 7">
    <name type="scientific">Cohnella endophytica</name>
    <dbReference type="NCBI Taxonomy" id="2419778"/>
    <lineage>
        <taxon>Bacteria</taxon>
        <taxon>Bacillati</taxon>
        <taxon>Bacillota</taxon>
        <taxon>Bacilli</taxon>
        <taxon>Bacillales</taxon>
        <taxon>Paenibacillaceae</taxon>
        <taxon>Cohnella</taxon>
    </lineage>
</organism>
<dbReference type="AlphaFoldDB" id="A0A494XIN5"/>
<reference evidence="6 7" key="1">
    <citation type="submission" date="2018-10" db="EMBL/GenBank/DDBJ databases">
        <title>Cohnella sp. M2MS4P-1, whole genome shotgun sequence.</title>
        <authorList>
            <person name="Tuo L."/>
        </authorList>
    </citation>
    <scope>NUCLEOTIDE SEQUENCE [LARGE SCALE GENOMIC DNA]</scope>
    <source>
        <strain evidence="6 7">M2MS4P-1</strain>
    </source>
</reference>
<evidence type="ECO:0000256" key="4">
    <source>
        <dbReference type="ARBA" id="ARBA00022840"/>
    </source>
</evidence>
<dbReference type="GO" id="GO:0006633">
    <property type="term" value="P:fatty acid biosynthetic process"/>
    <property type="evidence" value="ECO:0007669"/>
    <property type="project" value="TreeGrafter"/>
</dbReference>
<evidence type="ECO:0000256" key="3">
    <source>
        <dbReference type="ARBA" id="ARBA00022741"/>
    </source>
</evidence>
<comment type="similarity">
    <text evidence="1">Belongs to the ATP-dependent AMP-binding enzyme family.</text>
</comment>
<keyword evidence="2" id="KW-0436">Ligase</keyword>
<dbReference type="InterPro" id="IPR045851">
    <property type="entry name" value="AMP-bd_C_sf"/>
</dbReference>
<keyword evidence="7" id="KW-1185">Reference proteome</keyword>
<dbReference type="InterPro" id="IPR051087">
    <property type="entry name" value="Mitochondrial_ACSM"/>
</dbReference>
<dbReference type="PANTHER" id="PTHR43605">
    <property type="entry name" value="ACYL-COENZYME A SYNTHETASE"/>
    <property type="match status" value="1"/>
</dbReference>
<dbReference type="PANTHER" id="PTHR43605:SF10">
    <property type="entry name" value="ACYL-COA SYNTHETASE MEDIUM CHAIN FAMILY MEMBER 3"/>
    <property type="match status" value="1"/>
</dbReference>
<dbReference type="GO" id="GO:0005524">
    <property type="term" value="F:ATP binding"/>
    <property type="evidence" value="ECO:0007669"/>
    <property type="project" value="UniProtKB-KW"/>
</dbReference>
<comment type="caution">
    <text evidence="6">The sequence shown here is derived from an EMBL/GenBank/DDBJ whole genome shotgun (WGS) entry which is preliminary data.</text>
</comment>
<evidence type="ECO:0000256" key="1">
    <source>
        <dbReference type="ARBA" id="ARBA00006432"/>
    </source>
</evidence>
<name>A0A494XIN5_9BACL</name>
<evidence type="ECO:0000259" key="5">
    <source>
        <dbReference type="Pfam" id="PF13193"/>
    </source>
</evidence>
<dbReference type="EMBL" id="RBZM01000010">
    <property type="protein sequence ID" value="RKP47954.1"/>
    <property type="molecule type" value="Genomic_DNA"/>
</dbReference>
<dbReference type="GO" id="GO:0015645">
    <property type="term" value="F:fatty acid ligase activity"/>
    <property type="evidence" value="ECO:0007669"/>
    <property type="project" value="TreeGrafter"/>
</dbReference>
<feature type="domain" description="AMP-binding enzyme C-terminal" evidence="5">
    <location>
        <begin position="31"/>
        <end position="106"/>
    </location>
</feature>
<dbReference type="Pfam" id="PF13193">
    <property type="entry name" value="AMP-binding_C"/>
    <property type="match status" value="1"/>
</dbReference>
<dbReference type="InterPro" id="IPR025110">
    <property type="entry name" value="AMP-bd_C"/>
</dbReference>
<sequence length="125" mass="13718">MGCFDQDGYLYLLDRNKDMIIVNGANVYCSEVEAALSKHPLIVEIAVIGTPLPVEGEEVTAVVVLAPGSKLTIGQLQAFVQDRIAPHKIPTRMEIVESLARTSVGKIDKAAIRRPFWAGRTRMIN</sequence>
<evidence type="ECO:0000313" key="7">
    <source>
        <dbReference type="Proteomes" id="UP000282076"/>
    </source>
</evidence>
<dbReference type="GO" id="GO:0006637">
    <property type="term" value="P:acyl-CoA metabolic process"/>
    <property type="evidence" value="ECO:0007669"/>
    <property type="project" value="TreeGrafter"/>
</dbReference>
<dbReference type="SUPFAM" id="SSF56801">
    <property type="entry name" value="Acetyl-CoA synthetase-like"/>
    <property type="match status" value="1"/>
</dbReference>
<dbReference type="GO" id="GO:0004321">
    <property type="term" value="F:fatty-acyl-CoA synthase activity"/>
    <property type="evidence" value="ECO:0007669"/>
    <property type="project" value="TreeGrafter"/>
</dbReference>
<keyword evidence="4" id="KW-0067">ATP-binding</keyword>
<evidence type="ECO:0000256" key="2">
    <source>
        <dbReference type="ARBA" id="ARBA00022598"/>
    </source>
</evidence>
<protein>
    <recommendedName>
        <fullName evidence="5">AMP-binding enzyme C-terminal domain-containing protein</fullName>
    </recommendedName>
</protein>
<gene>
    <name evidence="6" type="ORF">D7Z26_22360</name>
</gene>
<proteinExistence type="inferred from homology"/>
<accession>A0A494XIN5</accession>
<keyword evidence="3" id="KW-0547">Nucleotide-binding</keyword>
<dbReference type="Gene3D" id="3.30.300.30">
    <property type="match status" value="1"/>
</dbReference>
<evidence type="ECO:0000313" key="6">
    <source>
        <dbReference type="EMBL" id="RKP47954.1"/>
    </source>
</evidence>
<dbReference type="Proteomes" id="UP000282076">
    <property type="component" value="Unassembled WGS sequence"/>
</dbReference>